<dbReference type="AlphaFoldDB" id="A0A0C9ZQ96"/>
<sequence>MSPPGWQPQFEDLTAESLQRLSADCRDPLDPPPECFSTPTPPRIGSHDFPPFIIPSLSERLPDGFRVLYPRGLLEKHGITQNDWVRFLEDLIIAARLSAQGRSAVGSRVPATVFPMRGAFIMNLVGTAYDAAFARGPLREVEALLGVWNQSAFERRKLRVSLHVRDDGGKKSGYHLIVEST</sequence>
<dbReference type="HOGENOM" id="CLU_092124_0_0_1"/>
<keyword evidence="2" id="KW-1185">Reference proteome</keyword>
<organism evidence="1 2">
    <name type="scientific">Pisolithus microcarpus 441</name>
    <dbReference type="NCBI Taxonomy" id="765257"/>
    <lineage>
        <taxon>Eukaryota</taxon>
        <taxon>Fungi</taxon>
        <taxon>Dikarya</taxon>
        <taxon>Basidiomycota</taxon>
        <taxon>Agaricomycotina</taxon>
        <taxon>Agaricomycetes</taxon>
        <taxon>Agaricomycetidae</taxon>
        <taxon>Boletales</taxon>
        <taxon>Sclerodermatineae</taxon>
        <taxon>Pisolithaceae</taxon>
        <taxon>Pisolithus</taxon>
    </lineage>
</organism>
<dbReference type="OrthoDB" id="5314275at2759"/>
<reference evidence="1 2" key="1">
    <citation type="submission" date="2014-04" db="EMBL/GenBank/DDBJ databases">
        <authorList>
            <consortium name="DOE Joint Genome Institute"/>
            <person name="Kuo A."/>
            <person name="Kohler A."/>
            <person name="Costa M.D."/>
            <person name="Nagy L.G."/>
            <person name="Floudas D."/>
            <person name="Copeland A."/>
            <person name="Barry K.W."/>
            <person name="Cichocki N."/>
            <person name="Veneault-Fourrey C."/>
            <person name="LaButti K."/>
            <person name="Lindquist E.A."/>
            <person name="Lipzen A."/>
            <person name="Lundell T."/>
            <person name="Morin E."/>
            <person name="Murat C."/>
            <person name="Sun H."/>
            <person name="Tunlid A."/>
            <person name="Henrissat B."/>
            <person name="Grigoriev I.V."/>
            <person name="Hibbett D.S."/>
            <person name="Martin F."/>
            <person name="Nordberg H.P."/>
            <person name="Cantor M.N."/>
            <person name="Hua S.X."/>
        </authorList>
    </citation>
    <scope>NUCLEOTIDE SEQUENCE [LARGE SCALE GENOMIC DNA]</scope>
    <source>
        <strain evidence="1 2">441</strain>
    </source>
</reference>
<dbReference type="Pfam" id="PF15496">
    <property type="entry name" value="DUF4646"/>
    <property type="match status" value="1"/>
</dbReference>
<evidence type="ECO:0000313" key="1">
    <source>
        <dbReference type="EMBL" id="KIK28289.1"/>
    </source>
</evidence>
<dbReference type="Proteomes" id="UP000054018">
    <property type="component" value="Unassembled WGS sequence"/>
</dbReference>
<accession>A0A0C9ZQ96</accession>
<proteinExistence type="predicted"/>
<evidence type="ECO:0000313" key="2">
    <source>
        <dbReference type="Proteomes" id="UP000054018"/>
    </source>
</evidence>
<dbReference type="InterPro" id="IPR028018">
    <property type="entry name" value="DUF4646"/>
</dbReference>
<dbReference type="EMBL" id="KN833693">
    <property type="protein sequence ID" value="KIK28289.1"/>
    <property type="molecule type" value="Genomic_DNA"/>
</dbReference>
<protein>
    <submittedName>
        <fullName evidence="1">Uncharacterized protein</fullName>
    </submittedName>
</protein>
<reference evidence="2" key="2">
    <citation type="submission" date="2015-01" db="EMBL/GenBank/DDBJ databases">
        <title>Evolutionary Origins and Diversification of the Mycorrhizal Mutualists.</title>
        <authorList>
            <consortium name="DOE Joint Genome Institute"/>
            <consortium name="Mycorrhizal Genomics Consortium"/>
            <person name="Kohler A."/>
            <person name="Kuo A."/>
            <person name="Nagy L.G."/>
            <person name="Floudas D."/>
            <person name="Copeland A."/>
            <person name="Barry K.W."/>
            <person name="Cichocki N."/>
            <person name="Veneault-Fourrey C."/>
            <person name="LaButti K."/>
            <person name="Lindquist E.A."/>
            <person name="Lipzen A."/>
            <person name="Lundell T."/>
            <person name="Morin E."/>
            <person name="Murat C."/>
            <person name="Riley R."/>
            <person name="Ohm R."/>
            <person name="Sun H."/>
            <person name="Tunlid A."/>
            <person name="Henrissat B."/>
            <person name="Grigoriev I.V."/>
            <person name="Hibbett D.S."/>
            <person name="Martin F."/>
        </authorList>
    </citation>
    <scope>NUCLEOTIDE SEQUENCE [LARGE SCALE GENOMIC DNA]</scope>
    <source>
        <strain evidence="2">441</strain>
    </source>
</reference>
<name>A0A0C9ZQ96_9AGAM</name>
<gene>
    <name evidence="1" type="ORF">PISMIDRAFT_673988</name>
</gene>